<dbReference type="Proteomes" id="UP000219042">
    <property type="component" value="Unassembled WGS sequence"/>
</dbReference>
<dbReference type="InterPro" id="IPR012910">
    <property type="entry name" value="Plug_dom"/>
</dbReference>
<dbReference type="GO" id="GO:0015891">
    <property type="term" value="P:siderophore transport"/>
    <property type="evidence" value="ECO:0007669"/>
    <property type="project" value="InterPro"/>
</dbReference>
<dbReference type="EMBL" id="OANT01000022">
    <property type="protein sequence ID" value="SNX46940.1"/>
    <property type="molecule type" value="Genomic_DNA"/>
</dbReference>
<sequence length="706" mass="79713">MKVPFILFSSMGLLTATPAANAETIEAEQNKEIKALPTIVITATDTVNQTTAATKFELDPLQTPQNVQVLGQDILQDNHAQRITDVTKLVSGVSALNPMAGLWDNYAIRGFNTDQTVGASVLRNGVNAYLGMNAAHDMVNIDRLEFLKGPEAALYGAGDPGGTINIVTKKPQFSPEHRVDLSAGSYDQYRAAFDSTNAITDTVAYRLGVAYENKHSFRDFVKHDRLFVAPQLTWQPNDQTQIDYDSEYTQVNSRFDRGVLAVNQQLGKIPNHRFLGEQADGLIDMEDYLQQLRLKHQWNDDWKSEVTLNYKHNTLQGFSTEAYKLINDQGDLNRERRYRDNTTRSYLLNHDLIGQFSTANLLHKVAITTELSHLNILNRLERYRKTSGADMDLINIHRPVYGVNLPDVNTTVLDTDEDQNNIAFGLSDYIEFNPQWALLLGGRVDYYQQKFNEYAKSKQGTQYFTHFSPKAALNYRVNDQWSVFVSAGKSFHLNSGLDENSELFQPEKALTYEIGTKNKFFDDRIESTISLFHIKKKNVLVDNPTGLSDYISTGEQLSRGVEVDLSAEPIDRLKLKLAYAYTDASVRKGEPAVGIERGDRLLNSPKHSANLFAMYDLWQSGQQKIGVGGNLNYVSDRSGNVKDDGFELPSYTLLNLNAYYQINEKLRSQFTLNNVFNKTYYSASLKDEWVTPGNPREAFLSVSYSF</sequence>
<dbReference type="Pfam" id="PF07715">
    <property type="entry name" value="Plug"/>
    <property type="match status" value="1"/>
</dbReference>
<evidence type="ECO:0000313" key="16">
    <source>
        <dbReference type="Proteomes" id="UP000219042"/>
    </source>
</evidence>
<evidence type="ECO:0000256" key="8">
    <source>
        <dbReference type="ARBA" id="ARBA00023170"/>
    </source>
</evidence>
<evidence type="ECO:0000256" key="1">
    <source>
        <dbReference type="ARBA" id="ARBA00004571"/>
    </source>
</evidence>
<keyword evidence="6 11" id="KW-0798">TonB box</keyword>
<feature type="signal peptide" evidence="12">
    <location>
        <begin position="1"/>
        <end position="22"/>
    </location>
</feature>
<dbReference type="FunFam" id="2.40.170.20:FF:000005">
    <property type="entry name" value="TonB-dependent siderophore receptor"/>
    <property type="match status" value="1"/>
</dbReference>
<keyword evidence="3 10" id="KW-0813">Transport</keyword>
<dbReference type="PANTHER" id="PTHR32552">
    <property type="entry name" value="FERRICHROME IRON RECEPTOR-RELATED"/>
    <property type="match status" value="1"/>
</dbReference>
<feature type="domain" description="TonB-dependent receptor-like beta-barrel" evidence="13">
    <location>
        <begin position="233"/>
        <end position="675"/>
    </location>
</feature>
<comment type="similarity">
    <text evidence="2 10 11">Belongs to the TonB-dependent receptor family.</text>
</comment>
<accession>A0A240EG85</accession>
<evidence type="ECO:0000256" key="10">
    <source>
        <dbReference type="PROSITE-ProRule" id="PRU01360"/>
    </source>
</evidence>
<dbReference type="GO" id="GO:0009279">
    <property type="term" value="C:cell outer membrane"/>
    <property type="evidence" value="ECO:0007669"/>
    <property type="project" value="UniProtKB-SubCell"/>
</dbReference>
<keyword evidence="12" id="KW-0732">Signal</keyword>
<dbReference type="PANTHER" id="PTHR32552:SF90">
    <property type="entry name" value="METAL-PSEUDOPALINE RECEPTOR CNTO"/>
    <property type="match status" value="1"/>
</dbReference>
<evidence type="ECO:0000259" key="13">
    <source>
        <dbReference type="Pfam" id="PF00593"/>
    </source>
</evidence>
<dbReference type="RefSeq" id="WP_228150495.1">
    <property type="nucleotide sequence ID" value="NZ_BAABHT010000025.1"/>
</dbReference>
<dbReference type="Pfam" id="PF00593">
    <property type="entry name" value="TonB_dep_Rec_b-barrel"/>
    <property type="match status" value="1"/>
</dbReference>
<keyword evidence="5 10" id="KW-0812">Transmembrane</keyword>
<evidence type="ECO:0000256" key="2">
    <source>
        <dbReference type="ARBA" id="ARBA00009810"/>
    </source>
</evidence>
<dbReference type="InterPro" id="IPR010105">
    <property type="entry name" value="TonB_sidphr_rcpt"/>
</dbReference>
<evidence type="ECO:0000256" key="3">
    <source>
        <dbReference type="ARBA" id="ARBA00022448"/>
    </source>
</evidence>
<protein>
    <submittedName>
        <fullName evidence="15">Iron complex outermembrane recepter protein</fullName>
    </submittedName>
</protein>
<evidence type="ECO:0000256" key="9">
    <source>
        <dbReference type="ARBA" id="ARBA00023237"/>
    </source>
</evidence>
<feature type="domain" description="TonB-dependent receptor plug" evidence="14">
    <location>
        <begin position="61"/>
        <end position="163"/>
    </location>
</feature>
<dbReference type="SUPFAM" id="SSF56935">
    <property type="entry name" value="Porins"/>
    <property type="match status" value="1"/>
</dbReference>
<gene>
    <name evidence="15" type="ORF">SAMN05421731_1222</name>
</gene>
<evidence type="ECO:0000259" key="14">
    <source>
        <dbReference type="Pfam" id="PF07715"/>
    </source>
</evidence>
<dbReference type="AlphaFoldDB" id="A0A240EG85"/>
<organism evidence="15 16">
    <name type="scientific">Acinetobacter puyangensis</name>
    <dbReference type="NCBI Taxonomy" id="1096779"/>
    <lineage>
        <taxon>Bacteria</taxon>
        <taxon>Pseudomonadati</taxon>
        <taxon>Pseudomonadota</taxon>
        <taxon>Gammaproteobacteria</taxon>
        <taxon>Moraxellales</taxon>
        <taxon>Moraxellaceae</taxon>
        <taxon>Acinetobacter</taxon>
    </lineage>
</organism>
<feature type="chain" id="PRO_5012647547" evidence="12">
    <location>
        <begin position="23"/>
        <end position="706"/>
    </location>
</feature>
<keyword evidence="7 10" id="KW-0472">Membrane</keyword>
<comment type="subcellular location">
    <subcellularLocation>
        <location evidence="1 10">Cell outer membrane</location>
        <topology evidence="1 10">Multi-pass membrane protein</topology>
    </subcellularLocation>
</comment>
<evidence type="ECO:0000256" key="7">
    <source>
        <dbReference type="ARBA" id="ARBA00023136"/>
    </source>
</evidence>
<reference evidence="16" key="1">
    <citation type="submission" date="2016-09" db="EMBL/GenBank/DDBJ databases">
        <authorList>
            <person name="Varghese N."/>
            <person name="Submissions S."/>
        </authorList>
    </citation>
    <scope>NUCLEOTIDE SEQUENCE [LARGE SCALE GENOMIC DNA]</scope>
    <source>
        <strain evidence="16">ANC 4466</strain>
    </source>
</reference>
<evidence type="ECO:0000256" key="4">
    <source>
        <dbReference type="ARBA" id="ARBA00022452"/>
    </source>
</evidence>
<dbReference type="InterPro" id="IPR000531">
    <property type="entry name" value="Beta-barrel_TonB"/>
</dbReference>
<dbReference type="GO" id="GO:0038023">
    <property type="term" value="F:signaling receptor activity"/>
    <property type="evidence" value="ECO:0007669"/>
    <property type="project" value="InterPro"/>
</dbReference>
<evidence type="ECO:0000256" key="6">
    <source>
        <dbReference type="ARBA" id="ARBA00023077"/>
    </source>
</evidence>
<dbReference type="NCBIfam" id="TIGR01783">
    <property type="entry name" value="TonB-siderophor"/>
    <property type="match status" value="1"/>
</dbReference>
<keyword evidence="8" id="KW-0675">Receptor</keyword>
<dbReference type="Gene3D" id="2.40.170.20">
    <property type="entry name" value="TonB-dependent receptor, beta-barrel domain"/>
    <property type="match status" value="1"/>
</dbReference>
<dbReference type="InterPro" id="IPR037066">
    <property type="entry name" value="Plug_dom_sf"/>
</dbReference>
<evidence type="ECO:0000256" key="11">
    <source>
        <dbReference type="RuleBase" id="RU003357"/>
    </source>
</evidence>
<name>A0A240EG85_9GAMM</name>
<dbReference type="GO" id="GO:0015344">
    <property type="term" value="F:siderophore uptake transmembrane transporter activity"/>
    <property type="evidence" value="ECO:0007669"/>
    <property type="project" value="TreeGrafter"/>
</dbReference>
<evidence type="ECO:0000256" key="5">
    <source>
        <dbReference type="ARBA" id="ARBA00022692"/>
    </source>
</evidence>
<evidence type="ECO:0000313" key="15">
    <source>
        <dbReference type="EMBL" id="SNX46940.1"/>
    </source>
</evidence>
<dbReference type="PROSITE" id="PS52016">
    <property type="entry name" value="TONB_DEPENDENT_REC_3"/>
    <property type="match status" value="1"/>
</dbReference>
<proteinExistence type="inferred from homology"/>
<dbReference type="InterPro" id="IPR036942">
    <property type="entry name" value="Beta-barrel_TonB_sf"/>
</dbReference>
<dbReference type="CDD" id="cd01347">
    <property type="entry name" value="ligand_gated_channel"/>
    <property type="match status" value="1"/>
</dbReference>
<evidence type="ECO:0000256" key="12">
    <source>
        <dbReference type="SAM" id="SignalP"/>
    </source>
</evidence>
<dbReference type="Gene3D" id="2.170.130.10">
    <property type="entry name" value="TonB-dependent receptor, plug domain"/>
    <property type="match status" value="1"/>
</dbReference>
<keyword evidence="4 10" id="KW-1134">Transmembrane beta strand</keyword>
<keyword evidence="16" id="KW-1185">Reference proteome</keyword>
<dbReference type="InterPro" id="IPR039426">
    <property type="entry name" value="TonB-dep_rcpt-like"/>
</dbReference>
<keyword evidence="9 10" id="KW-0998">Cell outer membrane</keyword>